<protein>
    <submittedName>
        <fullName evidence="1">Uncharacterized protein</fullName>
    </submittedName>
</protein>
<name>A0A0F9MMN0_9ZZZZ</name>
<organism evidence="1">
    <name type="scientific">marine sediment metagenome</name>
    <dbReference type="NCBI Taxonomy" id="412755"/>
    <lineage>
        <taxon>unclassified sequences</taxon>
        <taxon>metagenomes</taxon>
        <taxon>ecological metagenomes</taxon>
    </lineage>
</organism>
<dbReference type="AlphaFoldDB" id="A0A0F9MMN0"/>
<gene>
    <name evidence="1" type="ORF">LCGC14_1135820</name>
</gene>
<accession>A0A0F9MMN0</accession>
<reference evidence="1" key="1">
    <citation type="journal article" date="2015" name="Nature">
        <title>Complex archaea that bridge the gap between prokaryotes and eukaryotes.</title>
        <authorList>
            <person name="Spang A."/>
            <person name="Saw J.H."/>
            <person name="Jorgensen S.L."/>
            <person name="Zaremba-Niedzwiedzka K."/>
            <person name="Martijn J."/>
            <person name="Lind A.E."/>
            <person name="van Eijk R."/>
            <person name="Schleper C."/>
            <person name="Guy L."/>
            <person name="Ettema T.J."/>
        </authorList>
    </citation>
    <scope>NUCLEOTIDE SEQUENCE</scope>
</reference>
<proteinExistence type="predicted"/>
<dbReference type="EMBL" id="LAZR01005353">
    <property type="protein sequence ID" value="KKN00627.1"/>
    <property type="molecule type" value="Genomic_DNA"/>
</dbReference>
<sequence>MMNYFEADDRCQQCKKLILTEHEIFLFYKSPNDIRSRPGEANAEWQPCPETEAIPMDNGPNRVAYVWEGSHNHYPDHIGEPMVQVFEGPLEPVLWVPCSAAALPGDVWIWICQPIAPKNPITDDWMRSISS</sequence>
<comment type="caution">
    <text evidence="1">The sequence shown here is derived from an EMBL/GenBank/DDBJ whole genome shotgun (WGS) entry which is preliminary data.</text>
</comment>
<evidence type="ECO:0000313" key="1">
    <source>
        <dbReference type="EMBL" id="KKN00627.1"/>
    </source>
</evidence>